<dbReference type="Proteomes" id="UP000011885">
    <property type="component" value="Unassembled WGS sequence"/>
</dbReference>
<dbReference type="EMBL" id="ANOH01000050">
    <property type="protein sequence ID" value="EMI57969.1"/>
    <property type="molecule type" value="Genomic_DNA"/>
</dbReference>
<gene>
    <name evidence="1" type="ORF">RSSM_00609</name>
</gene>
<dbReference type="AlphaFoldDB" id="M5U9J3"/>
<reference evidence="1 2" key="1">
    <citation type="journal article" date="2013" name="Mar. Genomics">
        <title>Expression of sulfatases in Rhodopirellula baltica and the diversity of sulfatases in the genus Rhodopirellula.</title>
        <authorList>
            <person name="Wegner C.E."/>
            <person name="Richter-Heitmann T."/>
            <person name="Klindworth A."/>
            <person name="Klockow C."/>
            <person name="Richter M."/>
            <person name="Achstetter T."/>
            <person name="Glockner F.O."/>
            <person name="Harder J."/>
        </authorList>
    </citation>
    <scope>NUCLEOTIDE SEQUENCE [LARGE SCALE GENOMIC DNA]</scope>
    <source>
        <strain evidence="1 2">SM41</strain>
    </source>
</reference>
<comment type="caution">
    <text evidence="1">The sequence shown here is derived from an EMBL/GenBank/DDBJ whole genome shotgun (WGS) entry which is preliminary data.</text>
</comment>
<organism evidence="1 2">
    <name type="scientific">Rhodopirellula sallentina SM41</name>
    <dbReference type="NCBI Taxonomy" id="1263870"/>
    <lineage>
        <taxon>Bacteria</taxon>
        <taxon>Pseudomonadati</taxon>
        <taxon>Planctomycetota</taxon>
        <taxon>Planctomycetia</taxon>
        <taxon>Pirellulales</taxon>
        <taxon>Pirellulaceae</taxon>
        <taxon>Rhodopirellula</taxon>
    </lineage>
</organism>
<proteinExistence type="predicted"/>
<sequence length="41" mass="4591">MRLCWSLVFAQSDGVATFLRIATLRNDSSGSNLNYLESLKI</sequence>
<name>M5U9J3_9BACT</name>
<accession>M5U9J3</accession>
<protein>
    <submittedName>
        <fullName evidence="1">Uncharacterized protein</fullName>
    </submittedName>
</protein>
<evidence type="ECO:0000313" key="1">
    <source>
        <dbReference type="EMBL" id="EMI57969.1"/>
    </source>
</evidence>
<keyword evidence="2" id="KW-1185">Reference proteome</keyword>
<evidence type="ECO:0000313" key="2">
    <source>
        <dbReference type="Proteomes" id="UP000011885"/>
    </source>
</evidence>